<dbReference type="SMART" id="SM01312">
    <property type="entry name" value="RTC4"/>
    <property type="match status" value="1"/>
</dbReference>
<dbReference type="Proteomes" id="UP000245884">
    <property type="component" value="Unassembled WGS sequence"/>
</dbReference>
<dbReference type="STRING" id="1569628.A0A316ULB8"/>
<keyword evidence="6" id="KW-0963">Cytoplasm</keyword>
<evidence type="ECO:0000313" key="10">
    <source>
        <dbReference type="EMBL" id="PWN25734.1"/>
    </source>
</evidence>
<name>A0A316ULB8_9BASI</name>
<keyword evidence="7" id="KW-0539">Nucleus</keyword>
<feature type="compositionally biased region" description="Low complexity" evidence="8">
    <location>
        <begin position="577"/>
        <end position="598"/>
    </location>
</feature>
<keyword evidence="11" id="KW-1185">Reference proteome</keyword>
<dbReference type="GeneID" id="37031541"/>
<evidence type="ECO:0000256" key="5">
    <source>
        <dbReference type="ARBA" id="ARBA00015162"/>
    </source>
</evidence>
<feature type="region of interest" description="Disordered" evidence="8">
    <location>
        <begin position="248"/>
        <end position="322"/>
    </location>
</feature>
<evidence type="ECO:0000256" key="8">
    <source>
        <dbReference type="SAM" id="MobiDB-lite"/>
    </source>
</evidence>
<dbReference type="RefSeq" id="XP_025360346.1">
    <property type="nucleotide sequence ID" value="XM_025509718.1"/>
</dbReference>
<feature type="compositionally biased region" description="Low complexity" evidence="8">
    <location>
        <begin position="275"/>
        <end position="288"/>
    </location>
</feature>
<dbReference type="GO" id="GO:0005737">
    <property type="term" value="C:cytoplasm"/>
    <property type="evidence" value="ECO:0007669"/>
    <property type="project" value="UniProtKB-SubCell"/>
</dbReference>
<dbReference type="PANTHER" id="PTHR41391:SF1">
    <property type="entry name" value="RESTRICTION OF TELOMERE CAPPING PROTEIN 4"/>
    <property type="match status" value="1"/>
</dbReference>
<dbReference type="EMBL" id="KZ819674">
    <property type="protein sequence ID" value="PWN25734.1"/>
    <property type="molecule type" value="Genomic_DNA"/>
</dbReference>
<dbReference type="AlphaFoldDB" id="A0A316ULB8"/>
<feature type="region of interest" description="Disordered" evidence="8">
    <location>
        <begin position="1"/>
        <end position="197"/>
    </location>
</feature>
<protein>
    <recommendedName>
        <fullName evidence="5">Restriction of telomere capping protein 4</fullName>
    </recommendedName>
</protein>
<evidence type="ECO:0000256" key="3">
    <source>
        <dbReference type="ARBA" id="ARBA00004496"/>
    </source>
</evidence>
<dbReference type="OrthoDB" id="128308at2759"/>
<feature type="region of interest" description="Disordered" evidence="8">
    <location>
        <begin position="576"/>
        <end position="803"/>
    </location>
</feature>
<dbReference type="InterPro" id="IPR028094">
    <property type="entry name" value="RTC4_C"/>
</dbReference>
<evidence type="ECO:0000256" key="1">
    <source>
        <dbReference type="ARBA" id="ARBA00002738"/>
    </source>
</evidence>
<comment type="similarity">
    <text evidence="4">Belongs to the RTC4 family.</text>
</comment>
<feature type="domain" description="Restriction of telomere capping protein 4 C-terminal" evidence="9">
    <location>
        <begin position="436"/>
        <end position="555"/>
    </location>
</feature>
<feature type="compositionally biased region" description="Polar residues" evidence="8">
    <location>
        <begin position="301"/>
        <end position="318"/>
    </location>
</feature>
<dbReference type="Pfam" id="PF14474">
    <property type="entry name" value="RTC4"/>
    <property type="match status" value="1"/>
</dbReference>
<dbReference type="InterPro" id="IPR039024">
    <property type="entry name" value="RTC4"/>
</dbReference>
<comment type="subcellular location">
    <subcellularLocation>
        <location evidence="3">Cytoplasm</location>
    </subcellularLocation>
    <subcellularLocation>
        <location evidence="2">Nucleus</location>
    </subcellularLocation>
</comment>
<gene>
    <name evidence="10" type="ORF">BDZ90DRAFT_61284</name>
</gene>
<evidence type="ECO:0000313" key="11">
    <source>
        <dbReference type="Proteomes" id="UP000245884"/>
    </source>
</evidence>
<evidence type="ECO:0000256" key="7">
    <source>
        <dbReference type="ARBA" id="ARBA00023242"/>
    </source>
</evidence>
<proteinExistence type="inferred from homology"/>
<evidence type="ECO:0000256" key="6">
    <source>
        <dbReference type="ARBA" id="ARBA00022490"/>
    </source>
</evidence>
<feature type="compositionally biased region" description="Low complexity" evidence="8">
    <location>
        <begin position="169"/>
        <end position="192"/>
    </location>
</feature>
<sequence>MEGLRKRQLGASRVPHSQERKYGSLRRVRNLPSSSSHSRRESAADQEDSDPATVDDASDSSSEHQSEGEEWDAAAIKASSKKRRNKTAEPGSPLDSARPHRRRTASNASSSPPKVGCAPIKRVKGLESSRESSAQVSSSSLEDDEALQPPKKRSQQKRASGFGPLKLPATAAAAASHRVASAAGPSGSSAPSRKSILKVADAASKGELRQASRDPFAASSFVRSISSDSPFASGNEYAVEKLAEAPRRRAAVGMQLPPKDKTTTTPASSADSIFSSPATATTATASPSQESLRRMLIEASDGTTPKQRATRRGSQAKSAATPRRVVDLKSCPFCDQPMPNKPSRELIEMLQPYLDKWHDGRTLKATETLAACTKHQEELEVIPNGKKEGWPTKLDLASLLERVEEVASVRVKELMEEPMESVFWETALRLRKGRRGGQVDAEAEARRDEPAATSWLTSMLDVQAGYYGEQGCDVIRSSLARSHLPSITQPAGLARIQPLTAIEFVDNILVPEVACTLIMEDYAARPRRIRKHLSMEEAREIKRQSTPYGMAMYPAETGGRGNHLFGEYSSTTEKKTTTAAASASVPASASSSTTSSSTRRARRQVSELATPPGPPAEAARPRPRPQPSASTTSITRRPFLDDDSDAEGARPSHAIDLTTPSPGRPRPKPRITGDLHHVLRDDEDDDDDFWSRRPAKPRASTNDGGGGAQTRTPPRLPMGDEATPKARPGPPIVPITPSDAQKTRREEQQQGQEQETGGSSHSQSEWVATPCPLPRTGLILPPKEDTTAQPRPIHGLRCPIERI</sequence>
<evidence type="ECO:0000256" key="4">
    <source>
        <dbReference type="ARBA" id="ARBA00009461"/>
    </source>
</evidence>
<organism evidence="10 11">
    <name type="scientific">Jaminaea rosea</name>
    <dbReference type="NCBI Taxonomy" id="1569628"/>
    <lineage>
        <taxon>Eukaryota</taxon>
        <taxon>Fungi</taxon>
        <taxon>Dikarya</taxon>
        <taxon>Basidiomycota</taxon>
        <taxon>Ustilaginomycotina</taxon>
        <taxon>Exobasidiomycetes</taxon>
        <taxon>Microstromatales</taxon>
        <taxon>Microstromatales incertae sedis</taxon>
        <taxon>Jaminaea</taxon>
    </lineage>
</organism>
<evidence type="ECO:0000259" key="9">
    <source>
        <dbReference type="SMART" id="SM01312"/>
    </source>
</evidence>
<feature type="compositionally biased region" description="Low complexity" evidence="8">
    <location>
        <begin position="131"/>
        <end position="140"/>
    </location>
</feature>
<feature type="compositionally biased region" description="Low complexity" evidence="8">
    <location>
        <begin position="749"/>
        <end position="765"/>
    </location>
</feature>
<reference evidence="10 11" key="1">
    <citation type="journal article" date="2018" name="Mol. Biol. Evol.">
        <title>Broad Genomic Sampling Reveals a Smut Pathogenic Ancestry of the Fungal Clade Ustilaginomycotina.</title>
        <authorList>
            <person name="Kijpornyongpan T."/>
            <person name="Mondo S.J."/>
            <person name="Barry K."/>
            <person name="Sandor L."/>
            <person name="Lee J."/>
            <person name="Lipzen A."/>
            <person name="Pangilinan J."/>
            <person name="LaButti K."/>
            <person name="Hainaut M."/>
            <person name="Henrissat B."/>
            <person name="Grigoriev I.V."/>
            <person name="Spatafora J.W."/>
            <person name="Aime M.C."/>
        </authorList>
    </citation>
    <scope>NUCLEOTIDE SEQUENCE [LARGE SCALE GENOMIC DNA]</scope>
    <source>
        <strain evidence="10 11">MCA 5214</strain>
    </source>
</reference>
<dbReference type="PANTHER" id="PTHR41391">
    <property type="entry name" value="RESTRICTION OF TELOMERE CAPPING PROTEIN 4"/>
    <property type="match status" value="1"/>
</dbReference>
<evidence type="ECO:0000256" key="2">
    <source>
        <dbReference type="ARBA" id="ARBA00004123"/>
    </source>
</evidence>
<accession>A0A316ULB8</accession>
<comment type="function">
    <text evidence="1">May be involved in a process influencing telomere capping.</text>
</comment>
<dbReference type="GO" id="GO:0005634">
    <property type="term" value="C:nucleus"/>
    <property type="evidence" value="ECO:0007669"/>
    <property type="project" value="UniProtKB-SubCell"/>
</dbReference>
<feature type="compositionally biased region" description="Basic and acidic residues" evidence="8">
    <location>
        <begin position="671"/>
        <end position="680"/>
    </location>
</feature>
<feature type="compositionally biased region" description="Polar residues" evidence="8">
    <location>
        <begin position="263"/>
        <end position="274"/>
    </location>
</feature>